<dbReference type="VEuPathDB" id="VectorBase:ASTE010876"/>
<feature type="compositionally biased region" description="Polar residues" evidence="1">
    <location>
        <begin position="250"/>
        <end position="265"/>
    </location>
</feature>
<reference evidence="3" key="1">
    <citation type="journal article" date="2014" name="Genome Biol.">
        <title>Genome analysis of a major urban malaria vector mosquito, Anopheles stephensi.</title>
        <authorList>
            <person name="Jiang X."/>
            <person name="Peery A."/>
            <person name="Hall A.B."/>
            <person name="Sharma A."/>
            <person name="Chen X.G."/>
            <person name="Waterhouse R.M."/>
            <person name="Komissarov A."/>
            <person name="Riehle M.M."/>
            <person name="Shouche Y."/>
            <person name="Sharakhova M.V."/>
            <person name="Lawson D."/>
            <person name="Pakpour N."/>
            <person name="Arensburger P."/>
            <person name="Davidson V.L."/>
            <person name="Eiglmeier K."/>
            <person name="Emrich S."/>
            <person name="George P."/>
            <person name="Kennedy R.C."/>
            <person name="Mane S.P."/>
            <person name="Maslen G."/>
            <person name="Oringanje C."/>
            <person name="Qi Y."/>
            <person name="Settlage R."/>
            <person name="Tojo M."/>
            <person name="Tubio J.M."/>
            <person name="Unger M.F."/>
            <person name="Wang B."/>
            <person name="Vernick K.D."/>
            <person name="Ribeiro J.M."/>
            <person name="James A.A."/>
            <person name="Michel K."/>
            <person name="Riehle M.A."/>
            <person name="Luckhart S."/>
            <person name="Sharakhov I.V."/>
            <person name="Tu Z."/>
        </authorList>
    </citation>
    <scope>NUCLEOTIDE SEQUENCE [LARGE SCALE GENOMIC DNA]</scope>
    <source>
        <strain evidence="3">Indian</strain>
    </source>
</reference>
<evidence type="ECO:0000256" key="1">
    <source>
        <dbReference type="SAM" id="MobiDB-lite"/>
    </source>
</evidence>
<feature type="compositionally biased region" description="Polar residues" evidence="1">
    <location>
        <begin position="1"/>
        <end position="11"/>
    </location>
</feature>
<dbReference type="PANTHER" id="PTHR31518">
    <property type="entry name" value="ARGININE/SERINE-RICH PROTEIN PNISR"/>
    <property type="match status" value="1"/>
</dbReference>
<dbReference type="Pfam" id="PF15996">
    <property type="entry name" value="PNISR"/>
    <property type="match status" value="1"/>
</dbReference>
<dbReference type="STRING" id="30069.A0A182YF03"/>
<feature type="compositionally biased region" description="Basic and acidic residues" evidence="1">
    <location>
        <begin position="331"/>
        <end position="349"/>
    </location>
</feature>
<dbReference type="VEuPathDB" id="VectorBase:ASTEI20_039388"/>
<accession>A0A182YF03</accession>
<feature type="region of interest" description="Disordered" evidence="1">
    <location>
        <begin position="243"/>
        <end position="270"/>
    </location>
</feature>
<proteinExistence type="predicted"/>
<feature type="region of interest" description="Disordered" evidence="1">
    <location>
        <begin position="74"/>
        <end position="146"/>
    </location>
</feature>
<feature type="compositionally biased region" description="Basic and acidic residues" evidence="1">
    <location>
        <begin position="392"/>
        <end position="403"/>
    </location>
</feature>
<organism evidence="2 3">
    <name type="scientific">Anopheles stephensi</name>
    <name type="common">Indo-Pakistan malaria mosquito</name>
    <dbReference type="NCBI Taxonomy" id="30069"/>
    <lineage>
        <taxon>Eukaryota</taxon>
        <taxon>Metazoa</taxon>
        <taxon>Ecdysozoa</taxon>
        <taxon>Arthropoda</taxon>
        <taxon>Hexapoda</taxon>
        <taxon>Insecta</taxon>
        <taxon>Pterygota</taxon>
        <taxon>Neoptera</taxon>
        <taxon>Endopterygota</taxon>
        <taxon>Diptera</taxon>
        <taxon>Nematocera</taxon>
        <taxon>Culicoidea</taxon>
        <taxon>Culicidae</taxon>
        <taxon>Anophelinae</taxon>
        <taxon>Anopheles</taxon>
    </lineage>
</organism>
<feature type="compositionally biased region" description="Basic and acidic residues" evidence="1">
    <location>
        <begin position="513"/>
        <end position="523"/>
    </location>
</feature>
<sequence length="669" mass="73429">MMNRHGASNSTRSEDPGQLFSALMSDSGPNQGTFVPGSNAFSLSHYQNMPNDQVDWAALAQQWIKMRETWIQPMPSLIPSPPPPPSFDRDTYDDAAGGDAPHPANRTGPVPEYEEQGEAPMEVEREDDGDMPLPPAPPKISADWPTASGDDTWQTWSWPSSVNSASTSGENHHLPQTLPNNQKHADQQRTAAAISNTTTITTTTTNAAVAATGPAIVSASPSAAAAIALWQAKNSHLFQAGGYPKDSTAMRPQTPTRRVFSTQPKPSVRLPGLMDREIKMGLSAAADMQRIEAKENSFGASAAAGAATINEEKRMMLPAWIREGLEKMEREKQQKLKREQEYRQREEKLSSQQHLHTLALSPTREELIPPLSVLQQVEEEPQAPHQATVPVKEQDIEQTDKIRSRQQSFKSTASQIEQWIGEVSDTVPNSAEPKQKVQPSDTEGSDEEEADADEARYDAADSDPERESPPRPGKVSTGNGFGTAQYIPFTARQTDKASGSQENVIRKRRDKRVSRFSDPRDTVRTTHVTHVSILSNPVETVRPGTKAVEPSPAASVAPAPVSSSTVRPKQVAPEVKPRPQSINAYMQQLHSYQTIYSISAGHRAAQSKATTESDDTRRKHNAESEASVGSDGGEPERKPQQQYYHDRKRSSFAEDTDSGTSRSRRDEDT</sequence>
<feature type="region of interest" description="Disordered" evidence="1">
    <location>
        <begin position="538"/>
        <end position="579"/>
    </location>
</feature>
<feature type="compositionally biased region" description="Low complexity" evidence="1">
    <location>
        <begin position="547"/>
        <end position="568"/>
    </location>
</feature>
<evidence type="ECO:0000313" key="3">
    <source>
        <dbReference type="Proteomes" id="UP000076408"/>
    </source>
</evidence>
<dbReference type="VEuPathDB" id="VectorBase:ASTEI07039"/>
<feature type="region of interest" description="Disordered" evidence="1">
    <location>
        <begin position="603"/>
        <end position="669"/>
    </location>
</feature>
<feature type="compositionally biased region" description="Acidic residues" evidence="1">
    <location>
        <begin position="443"/>
        <end position="452"/>
    </location>
</feature>
<dbReference type="OMA" id="MRETWIQ"/>
<reference evidence="2" key="2">
    <citation type="submission" date="2020-05" db="UniProtKB">
        <authorList>
            <consortium name="EnsemblMetazoa"/>
        </authorList>
    </citation>
    <scope>IDENTIFICATION</scope>
    <source>
        <strain evidence="2">Indian</strain>
    </source>
</reference>
<dbReference type="InterPro" id="IPR031937">
    <property type="entry name" value="PNISR"/>
</dbReference>
<feature type="region of interest" description="Disordered" evidence="1">
    <location>
        <begin position="378"/>
        <end position="523"/>
    </location>
</feature>
<dbReference type="Proteomes" id="UP000076408">
    <property type="component" value="Unassembled WGS sequence"/>
</dbReference>
<protein>
    <submittedName>
        <fullName evidence="2">Uncharacterized protein</fullName>
    </submittedName>
</protein>
<feature type="compositionally biased region" description="Polar residues" evidence="1">
    <location>
        <begin position="405"/>
        <end position="417"/>
    </location>
</feature>
<dbReference type="AlphaFoldDB" id="A0A182YF03"/>
<feature type="region of interest" description="Disordered" evidence="1">
    <location>
        <begin position="331"/>
        <end position="355"/>
    </location>
</feature>
<feature type="region of interest" description="Disordered" evidence="1">
    <location>
        <begin position="1"/>
        <end position="36"/>
    </location>
</feature>
<feature type="compositionally biased region" description="Basic and acidic residues" evidence="1">
    <location>
        <begin position="614"/>
        <end position="623"/>
    </location>
</feature>
<dbReference type="EnsemblMetazoa" id="ASTEI07039-RA">
    <property type="protein sequence ID" value="ASTEI07039-PA"/>
    <property type="gene ID" value="ASTEI07039"/>
</dbReference>
<feature type="compositionally biased region" description="Pro residues" evidence="1">
    <location>
        <begin position="76"/>
        <end position="86"/>
    </location>
</feature>
<name>A0A182YF03_ANOST</name>
<feature type="compositionally biased region" description="Basic and acidic residues" evidence="1">
    <location>
        <begin position="453"/>
        <end position="469"/>
    </location>
</feature>
<keyword evidence="3" id="KW-1185">Reference proteome</keyword>
<evidence type="ECO:0000313" key="2">
    <source>
        <dbReference type="EnsemblMetazoa" id="ASTEI07039-PA"/>
    </source>
</evidence>